<keyword evidence="3" id="KW-0479">Metal-binding</keyword>
<dbReference type="Proteomes" id="UP000439780">
    <property type="component" value="Unassembled WGS sequence"/>
</dbReference>
<keyword evidence="5" id="KW-0862">Zinc</keyword>
<sequence>MLTIVITATLTSAIWIVAGSGLISKVEEPQISQTEEIPTGTAELTSVNGPTADQGANRSAGANTAAKLIIPVSGVRADQLVDSFSDGRGDGSRKHEAIDIMAARGTPVFAATSGTVEKLFLSDLGGKTVYVRSPDRRTIYYYAHLNQYASGLKENQQVRQGQTIGYVGSTGDASANAPHLHFAIMKTSPGSNWWDPKQAVDPYPILMADSPDNSR</sequence>
<dbReference type="SUPFAM" id="SSF51261">
    <property type="entry name" value="Duplicated hybrid motif"/>
    <property type="match status" value="1"/>
</dbReference>
<dbReference type="CDD" id="cd12797">
    <property type="entry name" value="M23_peptidase"/>
    <property type="match status" value="1"/>
</dbReference>
<proteinExistence type="predicted"/>
<dbReference type="OrthoDB" id="9800107at2"/>
<dbReference type="GO" id="GO:0004222">
    <property type="term" value="F:metalloendopeptidase activity"/>
    <property type="evidence" value="ECO:0007669"/>
    <property type="project" value="TreeGrafter"/>
</dbReference>
<evidence type="ECO:0000313" key="8">
    <source>
        <dbReference type="EMBL" id="MXP28607.1"/>
    </source>
</evidence>
<evidence type="ECO:0000259" key="7">
    <source>
        <dbReference type="Pfam" id="PF01551"/>
    </source>
</evidence>
<evidence type="ECO:0000313" key="9">
    <source>
        <dbReference type="Proteomes" id="UP000439780"/>
    </source>
</evidence>
<dbReference type="GO" id="GO:0046872">
    <property type="term" value="F:metal ion binding"/>
    <property type="evidence" value="ECO:0007669"/>
    <property type="project" value="UniProtKB-KW"/>
</dbReference>
<dbReference type="GO" id="GO:0006508">
    <property type="term" value="P:proteolysis"/>
    <property type="evidence" value="ECO:0007669"/>
    <property type="project" value="UniProtKB-KW"/>
</dbReference>
<evidence type="ECO:0000256" key="5">
    <source>
        <dbReference type="ARBA" id="ARBA00022833"/>
    </source>
</evidence>
<evidence type="ECO:0000256" key="2">
    <source>
        <dbReference type="ARBA" id="ARBA00022670"/>
    </source>
</evidence>
<dbReference type="PANTHER" id="PTHR21666">
    <property type="entry name" value="PEPTIDASE-RELATED"/>
    <property type="match status" value="1"/>
</dbReference>
<name>A0A845AGL8_9SPHN</name>
<evidence type="ECO:0000256" key="3">
    <source>
        <dbReference type="ARBA" id="ARBA00022723"/>
    </source>
</evidence>
<keyword evidence="6" id="KW-0482">Metalloprotease</keyword>
<comment type="caution">
    <text evidence="8">The sequence shown here is derived from an EMBL/GenBank/DDBJ whole genome shotgun (WGS) entry which is preliminary data.</text>
</comment>
<dbReference type="EMBL" id="WTYA01000004">
    <property type="protein sequence ID" value="MXP28607.1"/>
    <property type="molecule type" value="Genomic_DNA"/>
</dbReference>
<evidence type="ECO:0000256" key="1">
    <source>
        <dbReference type="ARBA" id="ARBA00001947"/>
    </source>
</evidence>
<protein>
    <submittedName>
        <fullName evidence="8">Peptidoglycan DD-metalloendopeptidase family protein</fullName>
    </submittedName>
</protein>
<dbReference type="InterPro" id="IPR016047">
    <property type="entry name" value="M23ase_b-sheet_dom"/>
</dbReference>
<feature type="domain" description="M23ase beta-sheet core" evidence="7">
    <location>
        <begin position="94"/>
        <end position="187"/>
    </location>
</feature>
<organism evidence="8 9">
    <name type="scientific">Qipengyuania algicida</name>
    <dbReference type="NCBI Taxonomy" id="1836209"/>
    <lineage>
        <taxon>Bacteria</taxon>
        <taxon>Pseudomonadati</taxon>
        <taxon>Pseudomonadota</taxon>
        <taxon>Alphaproteobacteria</taxon>
        <taxon>Sphingomonadales</taxon>
        <taxon>Erythrobacteraceae</taxon>
        <taxon>Qipengyuania</taxon>
    </lineage>
</organism>
<keyword evidence="2" id="KW-0645">Protease</keyword>
<accession>A0A845AGL8</accession>
<dbReference type="PANTHER" id="PTHR21666:SF288">
    <property type="entry name" value="CELL DIVISION PROTEIN YTFB"/>
    <property type="match status" value="1"/>
</dbReference>
<reference evidence="8 9" key="1">
    <citation type="submission" date="2019-12" db="EMBL/GenBank/DDBJ databases">
        <title>Genomic-based taxomic classification of the family Erythrobacteraceae.</title>
        <authorList>
            <person name="Xu L."/>
        </authorList>
    </citation>
    <scope>NUCLEOTIDE SEQUENCE [LARGE SCALE GENOMIC DNA]</scope>
    <source>
        <strain evidence="8 9">KEMB 9005-328</strain>
    </source>
</reference>
<evidence type="ECO:0000256" key="6">
    <source>
        <dbReference type="ARBA" id="ARBA00023049"/>
    </source>
</evidence>
<gene>
    <name evidence="8" type="ORF">GRI58_07205</name>
</gene>
<comment type="cofactor">
    <cofactor evidence="1">
        <name>Zn(2+)</name>
        <dbReference type="ChEBI" id="CHEBI:29105"/>
    </cofactor>
</comment>
<dbReference type="InterPro" id="IPR050570">
    <property type="entry name" value="Cell_wall_metabolism_enzyme"/>
</dbReference>
<dbReference type="AlphaFoldDB" id="A0A845AGL8"/>
<keyword evidence="4" id="KW-0378">Hydrolase</keyword>
<dbReference type="Pfam" id="PF01551">
    <property type="entry name" value="Peptidase_M23"/>
    <property type="match status" value="1"/>
</dbReference>
<dbReference type="InterPro" id="IPR011055">
    <property type="entry name" value="Dup_hybrid_motif"/>
</dbReference>
<keyword evidence="9" id="KW-1185">Reference proteome</keyword>
<evidence type="ECO:0000256" key="4">
    <source>
        <dbReference type="ARBA" id="ARBA00022801"/>
    </source>
</evidence>
<dbReference type="Gene3D" id="2.70.70.10">
    <property type="entry name" value="Glucose Permease (Domain IIA)"/>
    <property type="match status" value="1"/>
</dbReference>